<name>A0AAV0QUM0_9ROSI</name>
<evidence type="ECO:0000313" key="2">
    <source>
        <dbReference type="EMBL" id="CAI0548963.1"/>
    </source>
</evidence>
<dbReference type="PANTHER" id="PTHR46368">
    <property type="match status" value="1"/>
</dbReference>
<sequence length="361" mass="39658">MAAENCPVRFGIIGCSRLAKKVTRAILLSPATTLHAISSASPEEAKQFAVTNELPETVRICSSHEEVVDDPDVDAVFVPLPVGQHSRWGVAVAEKKKHLLMEKPGAVDLGELDKVLEACERNVVQFMDATMWLHHPRTAKMKELISDPKLVGNIGLIHTTSTAFIPRQFFETSVPAGKPAMETMGALGELGWYGIGAVLWAKDFHLPSSVTALPDITKSSTGVILSCSAQLHYEQDNTVGIIHCSFLSHLTMELEIVGVNGSLYLGDFILPYKEQSAEFNFTWMAKFVERDLGWNVKPEKVEVVNEVSQEVLMVEEFARLVQGIKAGSPPDVKWAEICRKTQLVLDSVMKSIEIGCTCVTL</sequence>
<comment type="caution">
    <text evidence="2">The sequence shown here is derived from an EMBL/GenBank/DDBJ whole genome shotgun (WGS) entry which is preliminary data.</text>
</comment>
<dbReference type="Gene3D" id="3.40.50.720">
    <property type="entry name" value="NAD(P)-binding Rossmann-like Domain"/>
    <property type="match status" value="1"/>
</dbReference>
<dbReference type="InterPro" id="IPR036291">
    <property type="entry name" value="NAD(P)-bd_dom_sf"/>
</dbReference>
<organism evidence="2 3">
    <name type="scientific">Linum tenue</name>
    <dbReference type="NCBI Taxonomy" id="586396"/>
    <lineage>
        <taxon>Eukaryota</taxon>
        <taxon>Viridiplantae</taxon>
        <taxon>Streptophyta</taxon>
        <taxon>Embryophyta</taxon>
        <taxon>Tracheophyta</taxon>
        <taxon>Spermatophyta</taxon>
        <taxon>Magnoliopsida</taxon>
        <taxon>eudicotyledons</taxon>
        <taxon>Gunneridae</taxon>
        <taxon>Pentapetalae</taxon>
        <taxon>rosids</taxon>
        <taxon>fabids</taxon>
        <taxon>Malpighiales</taxon>
        <taxon>Linaceae</taxon>
        <taxon>Linum</taxon>
    </lineage>
</organism>
<proteinExistence type="predicted"/>
<evidence type="ECO:0000313" key="3">
    <source>
        <dbReference type="Proteomes" id="UP001154282"/>
    </source>
</evidence>
<gene>
    <name evidence="2" type="ORF">LITE_LOCUS44956</name>
</gene>
<feature type="domain" description="Gfo/Idh/MocA-like oxidoreductase N-terminal" evidence="1">
    <location>
        <begin position="8"/>
        <end position="127"/>
    </location>
</feature>
<dbReference type="SUPFAM" id="SSF51735">
    <property type="entry name" value="NAD(P)-binding Rossmann-fold domains"/>
    <property type="match status" value="1"/>
</dbReference>
<dbReference type="InterPro" id="IPR000683">
    <property type="entry name" value="Gfo/Idh/MocA-like_OxRdtase_N"/>
</dbReference>
<keyword evidence="3" id="KW-1185">Reference proteome</keyword>
<dbReference type="Proteomes" id="UP001154282">
    <property type="component" value="Unassembled WGS sequence"/>
</dbReference>
<dbReference type="GO" id="GO:0000166">
    <property type="term" value="F:nucleotide binding"/>
    <property type="evidence" value="ECO:0007669"/>
    <property type="project" value="InterPro"/>
</dbReference>
<dbReference type="Pfam" id="PF01408">
    <property type="entry name" value="GFO_IDH_MocA"/>
    <property type="match status" value="1"/>
</dbReference>
<evidence type="ECO:0000259" key="1">
    <source>
        <dbReference type="Pfam" id="PF01408"/>
    </source>
</evidence>
<protein>
    <recommendedName>
        <fullName evidence="1">Gfo/Idh/MocA-like oxidoreductase N-terminal domain-containing protein</fullName>
    </recommendedName>
</protein>
<reference evidence="2" key="1">
    <citation type="submission" date="2022-08" db="EMBL/GenBank/DDBJ databases">
        <authorList>
            <person name="Gutierrez-Valencia J."/>
        </authorList>
    </citation>
    <scope>NUCLEOTIDE SEQUENCE</scope>
</reference>
<dbReference type="PANTHER" id="PTHR46368:SF5">
    <property type="entry name" value="NAD(P)-BINDING ROSSMANN-FOLD SUPERFAMILY PROTEIN"/>
    <property type="match status" value="1"/>
</dbReference>
<dbReference type="AlphaFoldDB" id="A0AAV0QUM0"/>
<dbReference type="Gene3D" id="3.30.360.10">
    <property type="entry name" value="Dihydrodipicolinate Reductase, domain 2"/>
    <property type="match status" value="1"/>
</dbReference>
<dbReference type="EMBL" id="CAMGYJ010000010">
    <property type="protein sequence ID" value="CAI0548963.1"/>
    <property type="molecule type" value="Genomic_DNA"/>
</dbReference>
<accession>A0AAV0QUM0</accession>
<dbReference type="SUPFAM" id="SSF55347">
    <property type="entry name" value="Glyceraldehyde-3-phosphate dehydrogenase-like, C-terminal domain"/>
    <property type="match status" value="1"/>
</dbReference>